<evidence type="ECO:0000313" key="3">
    <source>
        <dbReference type="EMBL" id="OGC44274.1"/>
    </source>
</evidence>
<keyword evidence="1" id="KW-0472">Membrane</keyword>
<dbReference type="Pfam" id="PF07853">
    <property type="entry name" value="DUF1648"/>
    <property type="match status" value="1"/>
</dbReference>
<dbReference type="Proteomes" id="UP000176583">
    <property type="component" value="Unassembled WGS sequence"/>
</dbReference>
<feature type="transmembrane region" description="Helical" evidence="1">
    <location>
        <begin position="162"/>
        <end position="180"/>
    </location>
</feature>
<evidence type="ECO:0000259" key="2">
    <source>
        <dbReference type="Pfam" id="PF07853"/>
    </source>
</evidence>
<feature type="transmembrane region" description="Helical" evidence="1">
    <location>
        <begin position="114"/>
        <end position="133"/>
    </location>
</feature>
<dbReference type="PANTHER" id="PTHR37810:SF5">
    <property type="entry name" value="IMMUNITY PROTEIN SDPI"/>
    <property type="match status" value="1"/>
</dbReference>
<reference evidence="3 4" key="1">
    <citation type="journal article" date="2016" name="Nat. Commun.">
        <title>Thousands of microbial genomes shed light on interconnected biogeochemical processes in an aquifer system.</title>
        <authorList>
            <person name="Anantharaman K."/>
            <person name="Brown C.T."/>
            <person name="Hug L.A."/>
            <person name="Sharon I."/>
            <person name="Castelle C.J."/>
            <person name="Probst A.J."/>
            <person name="Thomas B.C."/>
            <person name="Singh A."/>
            <person name="Wilkins M.J."/>
            <person name="Karaoz U."/>
            <person name="Brodie E.L."/>
            <person name="Williams K.H."/>
            <person name="Hubbard S.S."/>
            <person name="Banfield J.F."/>
        </authorList>
    </citation>
    <scope>NUCLEOTIDE SEQUENCE [LARGE SCALE GENOMIC DNA]</scope>
</reference>
<comment type="caution">
    <text evidence="3">The sequence shown here is derived from an EMBL/GenBank/DDBJ whole genome shotgun (WGS) entry which is preliminary data.</text>
</comment>
<accession>A0A1F4UH57</accession>
<feature type="transmembrane region" description="Helical" evidence="1">
    <location>
        <begin position="7"/>
        <end position="26"/>
    </location>
</feature>
<dbReference type="STRING" id="1802613.A2V54_02460"/>
<gene>
    <name evidence="3" type="ORF">A2V54_02460</name>
</gene>
<proteinExistence type="predicted"/>
<feature type="transmembrane region" description="Helical" evidence="1">
    <location>
        <begin position="83"/>
        <end position="102"/>
    </location>
</feature>
<keyword evidence="1" id="KW-0812">Transmembrane</keyword>
<evidence type="ECO:0000313" key="4">
    <source>
        <dbReference type="Proteomes" id="UP000176583"/>
    </source>
</evidence>
<dbReference type="PIRSF" id="PIRSF038959">
    <property type="entry name" value="SdpI"/>
    <property type="match status" value="1"/>
</dbReference>
<protein>
    <recommendedName>
        <fullName evidence="2">DUF1648 domain-containing protein</fullName>
    </recommendedName>
</protein>
<organism evidence="3 4">
    <name type="scientific">candidate division WWE3 bacterium RBG_19FT_COMBO_53_11</name>
    <dbReference type="NCBI Taxonomy" id="1802613"/>
    <lineage>
        <taxon>Bacteria</taxon>
        <taxon>Katanobacteria</taxon>
    </lineage>
</organism>
<dbReference type="PANTHER" id="PTHR37810">
    <property type="entry name" value="IMMUNITY PROTEIN SDPI"/>
    <property type="match status" value="1"/>
</dbReference>
<feature type="domain" description="DUF1648" evidence="2">
    <location>
        <begin position="10"/>
        <end position="56"/>
    </location>
</feature>
<feature type="transmembrane region" description="Helical" evidence="1">
    <location>
        <begin position="46"/>
        <end position="67"/>
    </location>
</feature>
<dbReference type="AlphaFoldDB" id="A0A1F4UH57"/>
<keyword evidence="1" id="KW-1133">Transmembrane helix</keyword>
<sequence length="212" mass="25039">MRKSEWAVLILILLSLAVGIYLYPQFPFLMASHWNIQGVVDGYISRFWGVFLMPLVSFFMFLLFLVIPRIDPLKANVAKFRKYFDWFIVLIMVFFLLIYAFSLRWNLGGFKFDIFVFLPPASGILFYYCGILIENTKRNWFIGIRTPWTLSSDTVWDKTHKIGGKLFKYAGVLALLGIFFRDWAFYLTVVPAIFVAVYSTFYSYFEYRKEAR</sequence>
<dbReference type="GO" id="GO:0009636">
    <property type="term" value="P:response to toxic substance"/>
    <property type="evidence" value="ECO:0007669"/>
    <property type="project" value="TreeGrafter"/>
</dbReference>
<dbReference type="InterPro" id="IPR026272">
    <property type="entry name" value="SdpI"/>
</dbReference>
<feature type="transmembrane region" description="Helical" evidence="1">
    <location>
        <begin position="186"/>
        <end position="205"/>
    </location>
</feature>
<dbReference type="InterPro" id="IPR012867">
    <property type="entry name" value="DUF1648"/>
</dbReference>
<name>A0A1F4UH57_UNCKA</name>
<evidence type="ECO:0000256" key="1">
    <source>
        <dbReference type="SAM" id="Phobius"/>
    </source>
</evidence>
<dbReference type="InterPro" id="IPR025962">
    <property type="entry name" value="SdpI/YhfL"/>
</dbReference>
<dbReference type="Pfam" id="PF13630">
    <property type="entry name" value="SdpI"/>
    <property type="match status" value="1"/>
</dbReference>
<dbReference type="EMBL" id="MEUW01000023">
    <property type="protein sequence ID" value="OGC44274.1"/>
    <property type="molecule type" value="Genomic_DNA"/>
</dbReference>